<evidence type="ECO:0000313" key="11">
    <source>
        <dbReference type="Proteomes" id="UP000316360"/>
    </source>
</evidence>
<keyword evidence="7 10" id="KW-0012">Acyltransferase</keyword>
<dbReference type="Gene3D" id="3.40.50.10950">
    <property type="match status" value="1"/>
</dbReference>
<keyword evidence="6 10" id="KW-0808">Transferase</keyword>
<feature type="domain" description="Phosphate acetyl/butaryl transferase" evidence="9">
    <location>
        <begin position="3"/>
        <end position="326"/>
    </location>
</feature>
<dbReference type="EC" id="2.3.1.8" evidence="4"/>
<dbReference type="Pfam" id="PF01515">
    <property type="entry name" value="PTA_PTB"/>
    <property type="match status" value="1"/>
</dbReference>
<dbReference type="SUPFAM" id="SSF53659">
    <property type="entry name" value="Isocitrate/Isopropylmalate dehydrogenase-like"/>
    <property type="match status" value="1"/>
</dbReference>
<comment type="pathway">
    <text evidence="2">Metabolic intermediate biosynthesis; acetyl-CoA biosynthesis; acetyl-CoA from acetate: step 2/2.</text>
</comment>
<organism evidence="10 11">
    <name type="scientific">Aerophobetes bacterium</name>
    <dbReference type="NCBI Taxonomy" id="2030807"/>
    <lineage>
        <taxon>Bacteria</taxon>
        <taxon>Candidatus Aerophobota</taxon>
    </lineage>
</organism>
<comment type="caution">
    <text evidence="10">The sequence shown here is derived from an EMBL/GenBank/DDBJ whole genome shotgun (WGS) entry which is preliminary data.</text>
</comment>
<dbReference type="PANTHER" id="PTHR43356">
    <property type="entry name" value="PHOSPHATE ACETYLTRANSFERASE"/>
    <property type="match status" value="1"/>
</dbReference>
<dbReference type="AlphaFoldDB" id="A0A523RTD7"/>
<evidence type="ECO:0000256" key="1">
    <source>
        <dbReference type="ARBA" id="ARBA00000705"/>
    </source>
</evidence>
<dbReference type="InterPro" id="IPR042113">
    <property type="entry name" value="P_AcTrfase_dom1"/>
</dbReference>
<dbReference type="PANTHER" id="PTHR43356:SF3">
    <property type="entry name" value="PHOSPHATE ACETYLTRANSFERASE"/>
    <property type="match status" value="1"/>
</dbReference>
<dbReference type="NCBIfam" id="TIGR00651">
    <property type="entry name" value="pta"/>
    <property type="match status" value="1"/>
</dbReference>
<accession>A0A523RTD7</accession>
<dbReference type="Gene3D" id="3.40.50.10750">
    <property type="entry name" value="Isocitrate/Isopropylmalate dehydrogenase-like"/>
    <property type="match status" value="1"/>
</dbReference>
<dbReference type="NCBIfam" id="NF007233">
    <property type="entry name" value="PRK09653.1"/>
    <property type="match status" value="1"/>
</dbReference>
<dbReference type="InterPro" id="IPR004614">
    <property type="entry name" value="P_AcTrfase"/>
</dbReference>
<proteinExistence type="inferred from homology"/>
<dbReference type="EMBL" id="SOKJ01000317">
    <property type="protein sequence ID" value="TET09023.1"/>
    <property type="molecule type" value="Genomic_DNA"/>
</dbReference>
<evidence type="ECO:0000256" key="7">
    <source>
        <dbReference type="ARBA" id="ARBA00023315"/>
    </source>
</evidence>
<evidence type="ECO:0000256" key="3">
    <source>
        <dbReference type="ARBA" id="ARBA00005656"/>
    </source>
</evidence>
<dbReference type="InterPro" id="IPR042112">
    <property type="entry name" value="P_AcTrfase_dom2"/>
</dbReference>
<evidence type="ECO:0000256" key="8">
    <source>
        <dbReference type="ARBA" id="ARBA00031108"/>
    </source>
</evidence>
<dbReference type="Proteomes" id="UP000316360">
    <property type="component" value="Unassembled WGS sequence"/>
</dbReference>
<name>A0A523RTD7_UNCAE</name>
<protein>
    <recommendedName>
        <fullName evidence="5">Phosphate acetyltransferase</fullName>
        <ecNumber evidence="4">2.3.1.8</ecNumber>
    </recommendedName>
    <alternativeName>
        <fullName evidence="8">Phosphotransacetylase</fullName>
    </alternativeName>
</protein>
<evidence type="ECO:0000313" key="10">
    <source>
        <dbReference type="EMBL" id="TET09023.1"/>
    </source>
</evidence>
<gene>
    <name evidence="10" type="primary">pta</name>
    <name evidence="10" type="ORF">E3J84_05535</name>
</gene>
<dbReference type="InterPro" id="IPR050500">
    <property type="entry name" value="Phos_Acetyltrans/Butyryltrans"/>
</dbReference>
<reference evidence="10 11" key="1">
    <citation type="submission" date="2019-03" db="EMBL/GenBank/DDBJ databases">
        <title>Metabolic potential of uncultured bacteria and archaea associated with petroleum seepage in deep-sea sediments.</title>
        <authorList>
            <person name="Dong X."/>
            <person name="Hubert C."/>
        </authorList>
    </citation>
    <scope>NUCLEOTIDE SEQUENCE [LARGE SCALE GENOMIC DNA]</scope>
    <source>
        <strain evidence="10">E44_bin7</strain>
    </source>
</reference>
<evidence type="ECO:0000256" key="4">
    <source>
        <dbReference type="ARBA" id="ARBA00012707"/>
    </source>
</evidence>
<dbReference type="GO" id="GO:0008959">
    <property type="term" value="F:phosphate acetyltransferase activity"/>
    <property type="evidence" value="ECO:0007669"/>
    <property type="project" value="UniProtKB-EC"/>
</dbReference>
<dbReference type="InterPro" id="IPR002505">
    <property type="entry name" value="PTA_PTB"/>
</dbReference>
<sequence length="335" mass="36366">MSLLEKFIAKAKKNPKIIVFPEGEDERILKAAVQAAREGIAFPLLLGEEDKIASRARALNLKLDGVKAKDPQIECENEEYTNFYHTLRKDRFFSPKMARALLRKPLNLGALMVKCGEARGMVAGAANLTSSVLKSSMLMIGLNKGTKVPSSFFIMSTREPRVGERGVLIFADAAVNPDPSSEQLADIALTTADSVERLLSWQPRVALLSFSTKKSTAHPLVDKVIEAVKLTKERASHLLIDGDLQVDAALIPEIAQRKVRGSKVAGRANVLIFPNLDAANIAYKLVQYLGGAKAYGPILQGFSHPVNDLSRGAKVEDILALTAITVILAQESGIQ</sequence>
<comment type="catalytic activity">
    <reaction evidence="1">
        <text>acetyl-CoA + phosphate = acetyl phosphate + CoA</text>
        <dbReference type="Rhea" id="RHEA:19521"/>
        <dbReference type="ChEBI" id="CHEBI:22191"/>
        <dbReference type="ChEBI" id="CHEBI:43474"/>
        <dbReference type="ChEBI" id="CHEBI:57287"/>
        <dbReference type="ChEBI" id="CHEBI:57288"/>
        <dbReference type="EC" id="2.3.1.8"/>
    </reaction>
</comment>
<comment type="similarity">
    <text evidence="3">Belongs to the phosphate acetyltransferase and butyryltransferase family.</text>
</comment>
<evidence type="ECO:0000256" key="2">
    <source>
        <dbReference type="ARBA" id="ARBA00004989"/>
    </source>
</evidence>
<dbReference type="PIRSF" id="PIRSF000428">
    <property type="entry name" value="P_Ac_trans"/>
    <property type="match status" value="1"/>
</dbReference>
<evidence type="ECO:0000256" key="5">
    <source>
        <dbReference type="ARBA" id="ARBA00021528"/>
    </source>
</evidence>
<evidence type="ECO:0000259" key="9">
    <source>
        <dbReference type="Pfam" id="PF01515"/>
    </source>
</evidence>
<evidence type="ECO:0000256" key="6">
    <source>
        <dbReference type="ARBA" id="ARBA00022679"/>
    </source>
</evidence>
<dbReference type="InterPro" id="IPR012147">
    <property type="entry name" value="P_Ac_Bu_trans"/>
</dbReference>